<feature type="transmembrane region" description="Helical" evidence="1">
    <location>
        <begin position="172"/>
        <end position="196"/>
    </location>
</feature>
<evidence type="ECO:0000313" key="3">
    <source>
        <dbReference type="EMBL" id="KAG7089134.1"/>
    </source>
</evidence>
<dbReference type="RefSeq" id="XP_043005604.1">
    <property type="nucleotide sequence ID" value="XM_043155822.1"/>
</dbReference>
<proteinExistence type="predicted"/>
<dbReference type="OrthoDB" id="3350812at2759"/>
<keyword evidence="1" id="KW-0812">Transmembrane</keyword>
<name>A0A9P7URG0_9AGAR</name>
<evidence type="ECO:0000313" key="4">
    <source>
        <dbReference type="Proteomes" id="UP001049176"/>
    </source>
</evidence>
<reference evidence="3" key="1">
    <citation type="journal article" date="2021" name="Genome Biol. Evol.">
        <title>The assembled and annotated genome of the fairy-ring fungus Marasmius oreades.</title>
        <authorList>
            <person name="Hiltunen M."/>
            <person name="Ament-Velasquez S.L."/>
            <person name="Johannesson H."/>
        </authorList>
    </citation>
    <scope>NUCLEOTIDE SEQUENCE</scope>
    <source>
        <strain evidence="3">03SP1</strain>
    </source>
</reference>
<comment type="caution">
    <text evidence="3">The sequence shown here is derived from an EMBL/GenBank/DDBJ whole genome shotgun (WGS) entry which is preliminary data.</text>
</comment>
<gene>
    <name evidence="3" type="ORF">E1B28_010842</name>
</gene>
<dbReference type="AlphaFoldDB" id="A0A9P7URG0"/>
<keyword evidence="1" id="KW-1133">Transmembrane helix</keyword>
<keyword evidence="1" id="KW-0472">Membrane</keyword>
<keyword evidence="4" id="KW-1185">Reference proteome</keyword>
<dbReference type="GeneID" id="66079917"/>
<evidence type="ECO:0000259" key="2">
    <source>
        <dbReference type="Pfam" id="PF20151"/>
    </source>
</evidence>
<feature type="transmembrane region" description="Helical" evidence="1">
    <location>
        <begin position="216"/>
        <end position="236"/>
    </location>
</feature>
<dbReference type="Proteomes" id="UP001049176">
    <property type="component" value="Chromosome 7"/>
</dbReference>
<accession>A0A9P7URG0</accession>
<feature type="domain" description="DUF6533" evidence="2">
    <location>
        <begin position="30"/>
        <end position="69"/>
    </location>
</feature>
<dbReference type="KEGG" id="more:E1B28_010842"/>
<dbReference type="EMBL" id="CM032187">
    <property type="protein sequence ID" value="KAG7089134.1"/>
    <property type="molecule type" value="Genomic_DNA"/>
</dbReference>
<organism evidence="3 4">
    <name type="scientific">Marasmius oreades</name>
    <name type="common">fairy-ring Marasmius</name>
    <dbReference type="NCBI Taxonomy" id="181124"/>
    <lineage>
        <taxon>Eukaryota</taxon>
        <taxon>Fungi</taxon>
        <taxon>Dikarya</taxon>
        <taxon>Basidiomycota</taxon>
        <taxon>Agaricomycotina</taxon>
        <taxon>Agaricomycetes</taxon>
        <taxon>Agaricomycetidae</taxon>
        <taxon>Agaricales</taxon>
        <taxon>Marasmiineae</taxon>
        <taxon>Marasmiaceae</taxon>
        <taxon>Marasmius</taxon>
    </lineage>
</organism>
<sequence>MADAAAAKFERMVVGLTHQQIIKHIDVLNATLLVYDILLNLSLEIEHIWRRQWSYLTVLYILQRYTPLFDTAAVTLQHHFALNLSPQYCDLNHKIASWSYVVGIVLSETILALRVWAVWKRSIPVGIGLSVWFLGCWIPCFVFLGKFLGAMEFAIAPFTKFRGCFISGGSNILYVCWVLLMIYDAGTLVMILIPGVGAFRRGGRSELVRTVYRDGVIYYALIFLMSTLNVIIVLTLPPDLVYLLSTFERVLHSLLTSRAVLHIRQIALHSTYPETTPSHELSTDVCFTSMMNRDPSYGIVIK</sequence>
<feature type="transmembrane region" description="Helical" evidence="1">
    <location>
        <begin position="131"/>
        <end position="151"/>
    </location>
</feature>
<dbReference type="Pfam" id="PF20151">
    <property type="entry name" value="DUF6533"/>
    <property type="match status" value="1"/>
</dbReference>
<protein>
    <recommendedName>
        <fullName evidence="2">DUF6533 domain-containing protein</fullName>
    </recommendedName>
</protein>
<dbReference type="InterPro" id="IPR045340">
    <property type="entry name" value="DUF6533"/>
</dbReference>
<feature type="transmembrane region" description="Helical" evidence="1">
    <location>
        <begin position="98"/>
        <end position="119"/>
    </location>
</feature>
<evidence type="ECO:0000256" key="1">
    <source>
        <dbReference type="SAM" id="Phobius"/>
    </source>
</evidence>